<feature type="transmembrane region" description="Helical" evidence="1">
    <location>
        <begin position="137"/>
        <end position="158"/>
    </location>
</feature>
<feature type="transmembrane region" description="Helical" evidence="1">
    <location>
        <begin position="109"/>
        <end position="125"/>
    </location>
</feature>
<dbReference type="AlphaFoldDB" id="A0AAJ2NPD2"/>
<keyword evidence="1" id="KW-0812">Transmembrane</keyword>
<keyword evidence="1" id="KW-0472">Membrane</keyword>
<name>A0AAJ2NPD2_ALKPS</name>
<organism evidence="2 3">
    <name type="scientific">Alkalihalophilus pseudofirmus</name>
    <name type="common">Bacillus pseudofirmus</name>
    <dbReference type="NCBI Taxonomy" id="79885"/>
    <lineage>
        <taxon>Bacteria</taxon>
        <taxon>Bacillati</taxon>
        <taxon>Bacillota</taxon>
        <taxon>Bacilli</taxon>
        <taxon>Bacillales</taxon>
        <taxon>Bacillaceae</taxon>
        <taxon>Alkalihalophilus</taxon>
    </lineage>
</organism>
<gene>
    <name evidence="2" type="ORF">RYX45_13065</name>
</gene>
<evidence type="ECO:0000256" key="1">
    <source>
        <dbReference type="SAM" id="Phobius"/>
    </source>
</evidence>
<dbReference type="EMBL" id="JAWJAY010000003">
    <property type="protein sequence ID" value="MDV2886114.1"/>
    <property type="molecule type" value="Genomic_DNA"/>
</dbReference>
<proteinExistence type="predicted"/>
<feature type="transmembrane region" description="Helical" evidence="1">
    <location>
        <begin position="83"/>
        <end position="103"/>
    </location>
</feature>
<feature type="transmembrane region" description="Helical" evidence="1">
    <location>
        <begin position="49"/>
        <end position="71"/>
    </location>
</feature>
<evidence type="ECO:0000313" key="3">
    <source>
        <dbReference type="Proteomes" id="UP001285636"/>
    </source>
</evidence>
<reference evidence="2" key="1">
    <citation type="submission" date="2023-10" db="EMBL/GenBank/DDBJ databases">
        <title>Screening of Alkalihalophilus pseudofirmusBZ-TG-HK211 and Its Alleviation of Salt Stress on Rapeseed Growth.</title>
        <authorList>
            <person name="Zhao B."/>
            <person name="Guo T."/>
        </authorList>
    </citation>
    <scope>NUCLEOTIDE SEQUENCE</scope>
    <source>
        <strain evidence="2">BZ-TG-HK211</strain>
    </source>
</reference>
<sequence length="163" mass="18414">MKLLLFHKGRKTLMILRKVLVAILTSFFVILFGSTYISSWDMFQTFYEAWFFVSLFAVTGILFYLLPVSVLAEFISRKYTNSIVRGGISLAIHIALVALFGLWDANLGYIAIFAAFGFFVIDELTRNFYDIPVMKKLIVFSTIATGLITVCLMIIGFMSTPTS</sequence>
<comment type="caution">
    <text evidence="2">The sequence shown here is derived from an EMBL/GenBank/DDBJ whole genome shotgun (WGS) entry which is preliminary data.</text>
</comment>
<accession>A0AAJ2NPD2</accession>
<dbReference type="Proteomes" id="UP001285636">
    <property type="component" value="Unassembled WGS sequence"/>
</dbReference>
<keyword evidence="1" id="KW-1133">Transmembrane helix</keyword>
<dbReference type="RefSeq" id="WP_289235075.1">
    <property type="nucleotide sequence ID" value="NZ_CP117835.1"/>
</dbReference>
<protein>
    <submittedName>
        <fullName evidence="2">Uncharacterized protein</fullName>
    </submittedName>
</protein>
<evidence type="ECO:0000313" key="2">
    <source>
        <dbReference type="EMBL" id="MDV2886114.1"/>
    </source>
</evidence>
<feature type="transmembrane region" description="Helical" evidence="1">
    <location>
        <begin position="20"/>
        <end position="37"/>
    </location>
</feature>